<dbReference type="EMBL" id="JAAXLA010000081">
    <property type="protein sequence ID" value="NMI01336.1"/>
    <property type="molecule type" value="Genomic_DNA"/>
</dbReference>
<dbReference type="RefSeq" id="WP_169384799.1">
    <property type="nucleotide sequence ID" value="NZ_JAAXLA010000081.1"/>
</dbReference>
<name>A0ABX1SID0_9PSEU</name>
<evidence type="ECO:0000313" key="2">
    <source>
        <dbReference type="Proteomes" id="UP000820669"/>
    </source>
</evidence>
<dbReference type="Proteomes" id="UP000820669">
    <property type="component" value="Unassembled WGS sequence"/>
</dbReference>
<reference evidence="1 2" key="1">
    <citation type="submission" date="2020-04" db="EMBL/GenBank/DDBJ databases">
        <authorList>
            <person name="Klaysubun C."/>
            <person name="Duangmal K."/>
            <person name="Lipun K."/>
        </authorList>
    </citation>
    <scope>NUCLEOTIDE SEQUENCE [LARGE SCALE GENOMIC DNA]</scope>
    <source>
        <strain evidence="1 2">K10HN5</strain>
    </source>
</reference>
<gene>
    <name evidence="1" type="ORF">HF526_29175</name>
</gene>
<accession>A0ABX1SID0</accession>
<organism evidence="1 2">
    <name type="scientific">Pseudonocardia acidicola</name>
    <dbReference type="NCBI Taxonomy" id="2724939"/>
    <lineage>
        <taxon>Bacteria</taxon>
        <taxon>Bacillati</taxon>
        <taxon>Actinomycetota</taxon>
        <taxon>Actinomycetes</taxon>
        <taxon>Pseudonocardiales</taxon>
        <taxon>Pseudonocardiaceae</taxon>
        <taxon>Pseudonocardia</taxon>
    </lineage>
</organism>
<keyword evidence="2" id="KW-1185">Reference proteome</keyword>
<sequence>MARARSLWRAAEDRLYPTLISDPSSYQRGIAAIQAVVAELRRRCTDTQQLIAAEAAPDELLAAACPGGTVIPADLLVAVACGMADREMSAEKERRRRAEAIETARAAGRPWVVLAGPERPTALNDGRLVELHIPSGTLLEATVDPWSGEDWYRIDVILDAADGQHNVQSRSFAEREDWLAEYRCCRADVEAGRVGPSAELS</sequence>
<proteinExistence type="predicted"/>
<comment type="caution">
    <text evidence="1">The sequence shown here is derived from an EMBL/GenBank/DDBJ whole genome shotgun (WGS) entry which is preliminary data.</text>
</comment>
<protein>
    <submittedName>
        <fullName evidence="1">Uncharacterized protein</fullName>
    </submittedName>
</protein>
<evidence type="ECO:0000313" key="1">
    <source>
        <dbReference type="EMBL" id="NMI01336.1"/>
    </source>
</evidence>